<name>A0A101FGL8_9THEO</name>
<evidence type="ECO:0000256" key="2">
    <source>
        <dbReference type="SAM" id="Phobius"/>
    </source>
</evidence>
<evidence type="ECO:0000313" key="3">
    <source>
        <dbReference type="EMBL" id="KUK36644.1"/>
    </source>
</evidence>
<dbReference type="Pfam" id="PF11382">
    <property type="entry name" value="MctB"/>
    <property type="match status" value="1"/>
</dbReference>
<accession>A0A101FGL8</accession>
<proteinExistence type="predicted"/>
<evidence type="ECO:0008006" key="5">
    <source>
        <dbReference type="Google" id="ProtNLM"/>
    </source>
</evidence>
<dbReference type="AlphaFoldDB" id="A0A101FGL8"/>
<evidence type="ECO:0000256" key="1">
    <source>
        <dbReference type="SAM" id="Coils"/>
    </source>
</evidence>
<keyword evidence="1" id="KW-0175">Coiled coil</keyword>
<feature type="transmembrane region" description="Helical" evidence="2">
    <location>
        <begin position="12"/>
        <end position="31"/>
    </location>
</feature>
<keyword evidence="2" id="KW-1133">Transmembrane helix</keyword>
<dbReference type="InterPro" id="IPR021522">
    <property type="entry name" value="MctB"/>
</dbReference>
<comment type="caution">
    <text evidence="3">The sequence shown here is derived from an EMBL/GenBank/DDBJ whole genome shotgun (WGS) entry which is preliminary data.</text>
</comment>
<dbReference type="Proteomes" id="UP000053326">
    <property type="component" value="Unassembled WGS sequence"/>
</dbReference>
<protein>
    <recommendedName>
        <fullName evidence="5">Copper transporter</fullName>
    </recommendedName>
</protein>
<dbReference type="GO" id="GO:0055070">
    <property type="term" value="P:copper ion homeostasis"/>
    <property type="evidence" value="ECO:0007669"/>
    <property type="project" value="InterPro"/>
</dbReference>
<reference evidence="4" key="1">
    <citation type="journal article" date="2015" name="MBio">
        <title>Genome-Resolved Metagenomic Analysis Reveals Roles for Candidate Phyla and Other Microbial Community Members in Biogeochemical Transformations in Oil Reservoirs.</title>
        <authorList>
            <person name="Hu P."/>
            <person name="Tom L."/>
            <person name="Singh A."/>
            <person name="Thomas B.C."/>
            <person name="Baker B.J."/>
            <person name="Piceno Y.M."/>
            <person name="Andersen G.L."/>
            <person name="Banfield J.F."/>
        </authorList>
    </citation>
    <scope>NUCLEOTIDE SEQUENCE [LARGE SCALE GENOMIC DNA]</scope>
</reference>
<organism evidence="3 4">
    <name type="scientific">Thermacetogenium phaeum</name>
    <dbReference type="NCBI Taxonomy" id="85874"/>
    <lineage>
        <taxon>Bacteria</taxon>
        <taxon>Bacillati</taxon>
        <taxon>Bacillota</taxon>
        <taxon>Clostridia</taxon>
        <taxon>Thermoanaerobacterales</taxon>
        <taxon>Thermoanaerobacteraceae</taxon>
        <taxon>Thermacetogenium</taxon>
    </lineage>
</organism>
<feature type="coiled-coil region" evidence="1">
    <location>
        <begin position="36"/>
        <end position="73"/>
    </location>
</feature>
<gene>
    <name evidence="3" type="ORF">XD66_0648</name>
</gene>
<keyword evidence="2" id="KW-0472">Membrane</keyword>
<keyword evidence="2" id="KW-0812">Transmembrane</keyword>
<sequence length="291" mass="32224">MIFDIRYHIASLVAIFLALGIGIVIGTSMIGSEAIARQQEKIINSIEREFTALREENKKNAEALIQAQEVMANQKKFNEAVLPILVRGKLQERKIAVVDLNYRKEHDGLVGVLRSAGADVRSVTVVNLALLRDQQLSRQVAAFLGRTEEVTPDKYLPDFARLFAAAILSGENEDFMRFLDDSGIIKVSGVYGPPLQEVILIGGSNDKELDYAKVFDLTMIEIWKDAGIDVYGVEDSNALISYMRYYQSARIATVDNIDTVFGQVALVQAMSGYPGQYGIKETADAFLPPLE</sequence>
<evidence type="ECO:0000313" key="4">
    <source>
        <dbReference type="Proteomes" id="UP000053326"/>
    </source>
</evidence>
<dbReference type="GO" id="GO:0016020">
    <property type="term" value="C:membrane"/>
    <property type="evidence" value="ECO:0007669"/>
    <property type="project" value="InterPro"/>
</dbReference>
<dbReference type="EMBL" id="LGFO01000062">
    <property type="protein sequence ID" value="KUK36644.1"/>
    <property type="molecule type" value="Genomic_DNA"/>
</dbReference>